<keyword evidence="4" id="KW-1185">Reference proteome</keyword>
<feature type="transmembrane region" description="Helical" evidence="1">
    <location>
        <begin position="38"/>
        <end position="58"/>
    </location>
</feature>
<dbReference type="Proteomes" id="UP000623250">
    <property type="component" value="Unassembled WGS sequence"/>
</dbReference>
<sequence length="135" mass="15188">MGVIWETSPWAFLFVTVFAGGGAAFMIGRAAARGWNPFWQAVLQVMLLSAAVRFLHWGLFAGATLESWRQSQGSLLSLHYYLVDAVVLLVFAAIGFSRQRTVQMLRQYGWLAVETSPLTWRPLRDAKSPPQSRRD</sequence>
<dbReference type="RefSeq" id="WP_037235953.1">
    <property type="nucleotide sequence ID" value="NZ_JAEMUK010000007.1"/>
</dbReference>
<dbReference type="EMBL" id="JAEMUK010000007">
    <property type="protein sequence ID" value="MBJ7542531.1"/>
    <property type="molecule type" value="Genomic_DNA"/>
</dbReference>
<dbReference type="InterPro" id="IPR049201">
    <property type="entry name" value="DUF6867"/>
</dbReference>
<keyword evidence="1" id="KW-0812">Transmembrane</keyword>
<evidence type="ECO:0000256" key="1">
    <source>
        <dbReference type="SAM" id="Phobius"/>
    </source>
</evidence>
<feature type="domain" description="DUF6867" evidence="2">
    <location>
        <begin position="8"/>
        <end position="121"/>
    </location>
</feature>
<protein>
    <recommendedName>
        <fullName evidence="2">DUF6867 domain-containing protein</fullName>
    </recommendedName>
</protein>
<keyword evidence="1" id="KW-1133">Transmembrane helix</keyword>
<evidence type="ECO:0000313" key="4">
    <source>
        <dbReference type="Proteomes" id="UP000623250"/>
    </source>
</evidence>
<feature type="transmembrane region" description="Helical" evidence="1">
    <location>
        <begin position="12"/>
        <end position="31"/>
    </location>
</feature>
<comment type="caution">
    <text evidence="3">The sequence shown here is derived from an EMBL/GenBank/DDBJ whole genome shotgun (WGS) entry which is preliminary data.</text>
</comment>
<dbReference type="AlphaFoldDB" id="A0A8I1KJ64"/>
<evidence type="ECO:0000259" key="2">
    <source>
        <dbReference type="Pfam" id="PF21741"/>
    </source>
</evidence>
<keyword evidence="1" id="KW-0472">Membrane</keyword>
<gene>
    <name evidence="3" type="ORF">JDN41_03060</name>
</gene>
<name>A0A8I1KJ64_9HYPH</name>
<proteinExistence type="predicted"/>
<organism evidence="3 4">
    <name type="scientific">Rhodomicrobium udaipurense</name>
    <dbReference type="NCBI Taxonomy" id="1202716"/>
    <lineage>
        <taxon>Bacteria</taxon>
        <taxon>Pseudomonadati</taxon>
        <taxon>Pseudomonadota</taxon>
        <taxon>Alphaproteobacteria</taxon>
        <taxon>Hyphomicrobiales</taxon>
        <taxon>Hyphomicrobiaceae</taxon>
        <taxon>Rhodomicrobium</taxon>
    </lineage>
</organism>
<dbReference type="Pfam" id="PF21741">
    <property type="entry name" value="DUF6867"/>
    <property type="match status" value="1"/>
</dbReference>
<feature type="transmembrane region" description="Helical" evidence="1">
    <location>
        <begin position="78"/>
        <end position="96"/>
    </location>
</feature>
<reference evidence="3 4" key="1">
    <citation type="submission" date="2020-12" db="EMBL/GenBank/DDBJ databases">
        <title>Revised draft genomes of Rhodomicrobium vannielii ATCC 17100 and Rhodomicrobium udaipurense JA643.</title>
        <authorList>
            <person name="Conners E.M."/>
            <person name="Davenport E.J."/>
            <person name="Bose A."/>
        </authorList>
    </citation>
    <scope>NUCLEOTIDE SEQUENCE [LARGE SCALE GENOMIC DNA]</scope>
    <source>
        <strain evidence="3 4">JA643</strain>
    </source>
</reference>
<accession>A0A8I1KJ64</accession>
<evidence type="ECO:0000313" key="3">
    <source>
        <dbReference type="EMBL" id="MBJ7542531.1"/>
    </source>
</evidence>